<evidence type="ECO:0000256" key="14">
    <source>
        <dbReference type="SAM" id="Coils"/>
    </source>
</evidence>
<feature type="coiled-coil region" evidence="14">
    <location>
        <begin position="57"/>
        <end position="84"/>
    </location>
</feature>
<keyword evidence="9 12" id="KW-0456">Lyase</keyword>
<evidence type="ECO:0000256" key="8">
    <source>
        <dbReference type="ARBA" id="ARBA00023133"/>
    </source>
</evidence>
<dbReference type="OrthoDB" id="9776380at2"/>
<dbReference type="PANTHER" id="PTHR11108:SF1">
    <property type="entry name" value="FERROCHELATASE, MITOCHONDRIAL"/>
    <property type="match status" value="1"/>
</dbReference>
<feature type="binding site" evidence="12">
    <location>
        <position position="125"/>
    </location>
    <ligand>
        <name>Fe-coproporphyrin III</name>
        <dbReference type="ChEBI" id="CHEBI:68438"/>
    </ligand>
</feature>
<keyword evidence="6 12" id="KW-0479">Metal-binding</keyword>
<evidence type="ECO:0000256" key="10">
    <source>
        <dbReference type="ARBA" id="ARBA00023244"/>
    </source>
</evidence>
<dbReference type="RefSeq" id="WP_153007651.1">
    <property type="nucleotide sequence ID" value="NZ_LDYG01000020.1"/>
</dbReference>
<protein>
    <recommendedName>
        <fullName evidence="4 12">Coproporphyrin III ferrochelatase</fullName>
        <ecNumber evidence="3 12">4.99.1.9</ecNumber>
    </recommendedName>
</protein>
<name>A0A147KAK9_9BACI</name>
<dbReference type="GO" id="GO:0005737">
    <property type="term" value="C:cytoplasm"/>
    <property type="evidence" value="ECO:0007669"/>
    <property type="project" value="UniProtKB-SubCell"/>
</dbReference>
<evidence type="ECO:0000313" key="16">
    <source>
        <dbReference type="Proteomes" id="UP000074108"/>
    </source>
</evidence>
<feature type="binding site" evidence="12">
    <location>
        <position position="30"/>
    </location>
    <ligand>
        <name>Fe-coproporphyrin III</name>
        <dbReference type="ChEBI" id="CHEBI:68438"/>
    </ligand>
</feature>
<feature type="binding site" evidence="12">
    <location>
        <position position="54"/>
    </location>
    <ligand>
        <name>Fe-coproporphyrin III</name>
        <dbReference type="ChEBI" id="CHEBI:68438"/>
    </ligand>
</feature>
<accession>A0A147KAK9</accession>
<evidence type="ECO:0000256" key="2">
    <source>
        <dbReference type="ARBA" id="ARBA00007718"/>
    </source>
</evidence>
<comment type="function">
    <text evidence="12 13">Involved in coproporphyrin-dependent heme b biosynthesis. Catalyzes the insertion of ferrous iron into coproporphyrin III to form Fe-coproporphyrin III.</text>
</comment>
<organism evidence="15 16">
    <name type="scientific">Bacillus coahuilensis p1.1.43</name>
    <dbReference type="NCBI Taxonomy" id="1150625"/>
    <lineage>
        <taxon>Bacteria</taxon>
        <taxon>Bacillati</taxon>
        <taxon>Bacillota</taxon>
        <taxon>Bacilli</taxon>
        <taxon>Bacillales</taxon>
        <taxon>Bacillaceae</taxon>
        <taxon>Bacillus</taxon>
    </lineage>
</organism>
<evidence type="ECO:0000256" key="6">
    <source>
        <dbReference type="ARBA" id="ARBA00022723"/>
    </source>
</evidence>
<dbReference type="STRING" id="1150625.Q75_04175"/>
<dbReference type="EMBL" id="LDYG01000020">
    <property type="protein sequence ID" value="KUP07766.1"/>
    <property type="molecule type" value="Genomic_DNA"/>
</dbReference>
<dbReference type="Gene3D" id="3.40.50.1400">
    <property type="match status" value="2"/>
</dbReference>
<keyword evidence="8 12" id="KW-0350">Heme biosynthesis</keyword>
<dbReference type="UniPathway" id="UPA00252"/>
<dbReference type="InterPro" id="IPR019772">
    <property type="entry name" value="Ferrochelatase_AS"/>
</dbReference>
<evidence type="ECO:0000256" key="4">
    <source>
        <dbReference type="ARBA" id="ARBA00019484"/>
    </source>
</evidence>
<evidence type="ECO:0000256" key="11">
    <source>
        <dbReference type="ARBA" id="ARBA00024536"/>
    </source>
</evidence>
<evidence type="ECO:0000256" key="1">
    <source>
        <dbReference type="ARBA" id="ARBA00004744"/>
    </source>
</evidence>
<feature type="binding site" evidence="12">
    <location>
        <position position="264"/>
    </location>
    <ligand>
        <name>Fe(2+)</name>
        <dbReference type="ChEBI" id="CHEBI:29033"/>
    </ligand>
</feature>
<dbReference type="NCBIfam" id="TIGR00109">
    <property type="entry name" value="hemH"/>
    <property type="match status" value="1"/>
</dbReference>
<proteinExistence type="inferred from homology"/>
<dbReference type="PROSITE" id="PS00534">
    <property type="entry name" value="FERROCHELATASE"/>
    <property type="match status" value="1"/>
</dbReference>
<dbReference type="GO" id="GO:0006783">
    <property type="term" value="P:heme biosynthetic process"/>
    <property type="evidence" value="ECO:0007669"/>
    <property type="project" value="UniProtKB-UniRule"/>
</dbReference>
<dbReference type="SUPFAM" id="SSF53800">
    <property type="entry name" value="Chelatase"/>
    <property type="match status" value="1"/>
</dbReference>
<evidence type="ECO:0000256" key="9">
    <source>
        <dbReference type="ARBA" id="ARBA00023239"/>
    </source>
</evidence>
<dbReference type="HAMAP" id="MF_00323">
    <property type="entry name" value="Ferrochelatase"/>
    <property type="match status" value="1"/>
</dbReference>
<dbReference type="InterPro" id="IPR033659">
    <property type="entry name" value="Ferrochelatase_N"/>
</dbReference>
<reference evidence="15 16" key="1">
    <citation type="journal article" date="2016" name="Front. Microbiol.">
        <title>Microevolution Analysis of Bacillus coahuilensis Unveils Differences in Phosphorus Acquisition Strategies and Their Regulation.</title>
        <authorList>
            <person name="Gomez-Lunar Z."/>
            <person name="Hernandez-Gonzalez I."/>
            <person name="Rodriguez-Torres M.D."/>
            <person name="Souza V."/>
            <person name="Olmedo-Alvarez G."/>
        </authorList>
    </citation>
    <scope>NUCLEOTIDE SEQUENCE [LARGE SCALE GENOMIC DNA]</scope>
    <source>
        <strain evidence="16">p1.1.43</strain>
    </source>
</reference>
<dbReference type="PATRIC" id="fig|1150625.3.peg.872"/>
<keyword evidence="10 12" id="KW-0627">Porphyrin biosynthesis</keyword>
<comment type="pathway">
    <text evidence="1 12 13">Porphyrin-containing compound metabolism; protoheme biosynthesis.</text>
</comment>
<feature type="binding site" evidence="12">
    <location>
        <begin position="46"/>
        <end position="47"/>
    </location>
    <ligand>
        <name>Fe-coproporphyrin III</name>
        <dbReference type="ChEBI" id="CHEBI:68438"/>
    </ligand>
</feature>
<comment type="similarity">
    <text evidence="2 12 13">Belongs to the ferrochelatase family.</text>
</comment>
<keyword evidence="5 12" id="KW-0963">Cytoplasm</keyword>
<sequence>MVKKKMGLLVMAYGTPYKEEDLERYYTHIRHGRAPSEELLNDLRERYEAIGGISPLARITQSQMEKLEARLNEVQNEIEFKAYLGLKHIEPFVEDAVEQMHKDGLKEAVSIVLAPHFSTYSVKSYNGRAKETAEKLGGPEITSVESWYDEPKFIEYWATQLKSTYAGMEDQERENSCLIVSAHSLPERILANGDPYPNQLQETADLIAEAAGVKTYAVGWQSEGNTPDPWIGPDVQDLTRDLYDDHGYKAFIYTPVGFIADHLEVLYDNDYECKVVTDEIGANYYRPEMPNDKPEFIDALATVVLKHLQKNEEEGDNPCWIQKRLLSSVGV</sequence>
<dbReference type="FunFam" id="3.40.50.1400:FF:000009">
    <property type="entry name" value="Ferrochelatase"/>
    <property type="match status" value="1"/>
</dbReference>
<keyword evidence="14" id="KW-0175">Coiled coil</keyword>
<comment type="caution">
    <text evidence="15">The sequence shown here is derived from an EMBL/GenBank/DDBJ whole genome shotgun (WGS) entry which is preliminary data.</text>
</comment>
<evidence type="ECO:0000256" key="3">
    <source>
        <dbReference type="ARBA" id="ARBA00013215"/>
    </source>
</evidence>
<dbReference type="InterPro" id="IPR001015">
    <property type="entry name" value="Ferrochelatase"/>
</dbReference>
<feature type="binding site" evidence="12">
    <location>
        <position position="183"/>
    </location>
    <ligand>
        <name>Fe(2+)</name>
        <dbReference type="ChEBI" id="CHEBI:29033"/>
    </ligand>
</feature>
<dbReference type="EC" id="4.99.1.9" evidence="3 12"/>
<keyword evidence="16" id="KW-1185">Reference proteome</keyword>
<evidence type="ECO:0000313" key="15">
    <source>
        <dbReference type="EMBL" id="KUP07766.1"/>
    </source>
</evidence>
<gene>
    <name evidence="12" type="primary">cpfC</name>
    <name evidence="15" type="ORF">Q75_04175</name>
</gene>
<comment type="subcellular location">
    <subcellularLocation>
        <location evidence="12 13">Cytoplasm</location>
    </subcellularLocation>
</comment>
<dbReference type="GO" id="GO:0004325">
    <property type="term" value="F:ferrochelatase activity"/>
    <property type="evidence" value="ECO:0007669"/>
    <property type="project" value="UniProtKB-UniRule"/>
</dbReference>
<keyword evidence="7 12" id="KW-0408">Iron</keyword>
<evidence type="ECO:0000256" key="13">
    <source>
        <dbReference type="RuleBase" id="RU000607"/>
    </source>
</evidence>
<dbReference type="InterPro" id="IPR033644">
    <property type="entry name" value="Ferrochelatase_C"/>
</dbReference>
<dbReference type="PANTHER" id="PTHR11108">
    <property type="entry name" value="FERROCHELATASE"/>
    <property type="match status" value="1"/>
</dbReference>
<dbReference type="NCBIfam" id="NF009095">
    <property type="entry name" value="PRK12435.1"/>
    <property type="match status" value="1"/>
</dbReference>
<feature type="binding site" description="axial binding residue" evidence="12">
    <location>
        <position position="13"/>
    </location>
    <ligand>
        <name>Fe-coproporphyrin III</name>
        <dbReference type="ChEBI" id="CHEBI:68438"/>
    </ligand>
    <ligandPart>
        <name>Fe</name>
        <dbReference type="ChEBI" id="CHEBI:18248"/>
    </ligandPart>
</feature>
<dbReference type="GO" id="GO:0046872">
    <property type="term" value="F:metal ion binding"/>
    <property type="evidence" value="ECO:0007669"/>
    <property type="project" value="UniProtKB-UniRule"/>
</dbReference>
<dbReference type="CDD" id="cd03411">
    <property type="entry name" value="Ferrochelatase_N"/>
    <property type="match status" value="1"/>
</dbReference>
<evidence type="ECO:0000256" key="7">
    <source>
        <dbReference type="ARBA" id="ARBA00023004"/>
    </source>
</evidence>
<dbReference type="Pfam" id="PF00762">
    <property type="entry name" value="Ferrochelatase"/>
    <property type="match status" value="1"/>
</dbReference>
<dbReference type="Proteomes" id="UP000074108">
    <property type="component" value="Unassembled WGS sequence"/>
</dbReference>
<dbReference type="CDD" id="cd00419">
    <property type="entry name" value="Ferrochelatase_C"/>
    <property type="match status" value="1"/>
</dbReference>
<dbReference type="AlphaFoldDB" id="A0A147KAK9"/>
<evidence type="ECO:0000256" key="12">
    <source>
        <dbReference type="HAMAP-Rule" id="MF_00323"/>
    </source>
</evidence>
<evidence type="ECO:0000256" key="5">
    <source>
        <dbReference type="ARBA" id="ARBA00022490"/>
    </source>
</evidence>
<comment type="catalytic activity">
    <reaction evidence="11">
        <text>Fe-coproporphyrin III + 2 H(+) = coproporphyrin III + Fe(2+)</text>
        <dbReference type="Rhea" id="RHEA:49572"/>
        <dbReference type="ChEBI" id="CHEBI:15378"/>
        <dbReference type="ChEBI" id="CHEBI:29033"/>
        <dbReference type="ChEBI" id="CHEBI:68438"/>
        <dbReference type="ChEBI" id="CHEBI:131725"/>
        <dbReference type="EC" id="4.99.1.9"/>
    </reaction>
    <physiologicalReaction direction="right-to-left" evidence="11">
        <dbReference type="Rhea" id="RHEA:49574"/>
    </physiologicalReaction>
</comment>